<evidence type="ECO:0000313" key="5">
    <source>
        <dbReference type="Proteomes" id="UP000010798"/>
    </source>
</evidence>
<reference evidence="4 5" key="1">
    <citation type="submission" date="2012-02" db="EMBL/GenBank/DDBJ databases">
        <title>Complete sequence of chromosome of Singulisphaera acidiphila DSM 18658.</title>
        <authorList>
            <consortium name="US DOE Joint Genome Institute (JGI-PGF)"/>
            <person name="Lucas S."/>
            <person name="Copeland A."/>
            <person name="Lapidus A."/>
            <person name="Glavina del Rio T."/>
            <person name="Dalin E."/>
            <person name="Tice H."/>
            <person name="Bruce D."/>
            <person name="Goodwin L."/>
            <person name="Pitluck S."/>
            <person name="Peters L."/>
            <person name="Ovchinnikova G."/>
            <person name="Chertkov O."/>
            <person name="Kyrpides N."/>
            <person name="Mavromatis K."/>
            <person name="Ivanova N."/>
            <person name="Brettin T."/>
            <person name="Detter J.C."/>
            <person name="Han C."/>
            <person name="Larimer F."/>
            <person name="Land M."/>
            <person name="Hauser L."/>
            <person name="Markowitz V."/>
            <person name="Cheng J.-F."/>
            <person name="Hugenholtz P."/>
            <person name="Woyke T."/>
            <person name="Wu D."/>
            <person name="Tindall B."/>
            <person name="Pomrenke H."/>
            <person name="Brambilla E."/>
            <person name="Klenk H.-P."/>
            <person name="Eisen J.A."/>
        </authorList>
    </citation>
    <scope>NUCLEOTIDE SEQUENCE [LARGE SCALE GENOMIC DNA]</scope>
    <source>
        <strain evidence="5">ATCC BAA-1392 / DSM 18658 / VKM B-2454 / MOB10</strain>
    </source>
</reference>
<feature type="domain" description="Tryptophan synthase beta chain-like PALP" evidence="3">
    <location>
        <begin position="12"/>
        <end position="311"/>
    </location>
</feature>
<name>L0DBL0_SINAD</name>
<evidence type="ECO:0000313" key="4">
    <source>
        <dbReference type="EMBL" id="AGA26632.1"/>
    </source>
</evidence>
<sequence>MSVPNPLAHSILDLIGGTPLLELHRCVAARGLQGRLLAKLELFNPAGSKKDRAALEIIKQAKAEGLLVDGQTVVELTSGNMGAGLAIVCRALGHPFVAVISQGNSVERIRQMKALGAEVVIVDQSPGSIPGQVSGADLALVEDRAKAVVAEHQAFRADQFVREANCLAHERTTGPEIWDQSGGEVDVFLDLVGTCGTYTGVARALRIKNQAIRTYLVEPAGAAVLAGLPVTQPRHKLQGAGYGRTNLALFDPALVTGYLQVTDSEAEEAARFLAAEEGILAGFSTGANLAAAWQLLAGPESGATIAFLACDSGLKYLSTDLFP</sequence>
<evidence type="ECO:0000256" key="2">
    <source>
        <dbReference type="ARBA" id="ARBA00022898"/>
    </source>
</evidence>
<evidence type="ECO:0000256" key="1">
    <source>
        <dbReference type="ARBA" id="ARBA00001933"/>
    </source>
</evidence>
<dbReference type="Pfam" id="PF00291">
    <property type="entry name" value="PALP"/>
    <property type="match status" value="1"/>
</dbReference>
<dbReference type="InterPro" id="IPR036052">
    <property type="entry name" value="TrpB-like_PALP_sf"/>
</dbReference>
<keyword evidence="5" id="KW-1185">Reference proteome</keyword>
<dbReference type="eggNOG" id="COG0031">
    <property type="taxonomic scope" value="Bacteria"/>
</dbReference>
<dbReference type="Proteomes" id="UP000010798">
    <property type="component" value="Chromosome"/>
</dbReference>
<dbReference type="OrthoDB" id="9808024at2"/>
<dbReference type="GO" id="GO:1901605">
    <property type="term" value="P:alpha-amino acid metabolic process"/>
    <property type="evidence" value="ECO:0007669"/>
    <property type="project" value="UniProtKB-ARBA"/>
</dbReference>
<dbReference type="AlphaFoldDB" id="L0DBL0"/>
<accession>L0DBL0</accession>
<dbReference type="PANTHER" id="PTHR10314">
    <property type="entry name" value="CYSTATHIONINE BETA-SYNTHASE"/>
    <property type="match status" value="1"/>
</dbReference>
<dbReference type="Gene3D" id="3.40.50.1100">
    <property type="match status" value="2"/>
</dbReference>
<protein>
    <submittedName>
        <fullName evidence="4">Cysteine synthase</fullName>
    </submittedName>
</protein>
<gene>
    <name evidence="4" type="ordered locus">Sinac_2318</name>
</gene>
<dbReference type="InterPro" id="IPR050214">
    <property type="entry name" value="Cys_Synth/Cystath_Beta-Synth"/>
</dbReference>
<proteinExistence type="predicted"/>
<organism evidence="4 5">
    <name type="scientific">Singulisphaera acidiphila (strain ATCC BAA-1392 / DSM 18658 / VKM B-2454 / MOB10)</name>
    <dbReference type="NCBI Taxonomy" id="886293"/>
    <lineage>
        <taxon>Bacteria</taxon>
        <taxon>Pseudomonadati</taxon>
        <taxon>Planctomycetota</taxon>
        <taxon>Planctomycetia</taxon>
        <taxon>Isosphaerales</taxon>
        <taxon>Isosphaeraceae</taxon>
        <taxon>Singulisphaera</taxon>
    </lineage>
</organism>
<dbReference type="InterPro" id="IPR001926">
    <property type="entry name" value="TrpB-like_PALP"/>
</dbReference>
<comment type="cofactor">
    <cofactor evidence="1">
        <name>pyridoxal 5'-phosphate</name>
        <dbReference type="ChEBI" id="CHEBI:597326"/>
    </cofactor>
</comment>
<evidence type="ECO:0000259" key="3">
    <source>
        <dbReference type="Pfam" id="PF00291"/>
    </source>
</evidence>
<dbReference type="HOGENOM" id="CLU_021018_1_0_0"/>
<keyword evidence="2" id="KW-0663">Pyridoxal phosphate</keyword>
<dbReference type="SUPFAM" id="SSF53686">
    <property type="entry name" value="Tryptophan synthase beta subunit-like PLP-dependent enzymes"/>
    <property type="match status" value="1"/>
</dbReference>
<dbReference type="EMBL" id="CP003364">
    <property type="protein sequence ID" value="AGA26632.1"/>
    <property type="molecule type" value="Genomic_DNA"/>
</dbReference>
<dbReference type="STRING" id="886293.Sinac_2318"/>
<dbReference type="CDD" id="cd01561">
    <property type="entry name" value="CBS_like"/>
    <property type="match status" value="1"/>
</dbReference>
<dbReference type="RefSeq" id="WP_015245787.1">
    <property type="nucleotide sequence ID" value="NC_019892.1"/>
</dbReference>
<dbReference type="KEGG" id="saci:Sinac_2318"/>